<comment type="catalytic activity">
    <reaction evidence="9 10">
        <text>uridine(1498) in 16S rRNA + S-adenosyl-L-methionine = N(3)-methyluridine(1498) in 16S rRNA + S-adenosyl-L-homocysteine + H(+)</text>
        <dbReference type="Rhea" id="RHEA:42920"/>
        <dbReference type="Rhea" id="RHEA-COMP:10283"/>
        <dbReference type="Rhea" id="RHEA-COMP:10284"/>
        <dbReference type="ChEBI" id="CHEBI:15378"/>
        <dbReference type="ChEBI" id="CHEBI:57856"/>
        <dbReference type="ChEBI" id="CHEBI:59789"/>
        <dbReference type="ChEBI" id="CHEBI:65315"/>
        <dbReference type="ChEBI" id="CHEBI:74502"/>
        <dbReference type="EC" id="2.1.1.193"/>
    </reaction>
</comment>
<dbReference type="NCBIfam" id="NF008705">
    <property type="entry name" value="PRK11713.6-4"/>
    <property type="match status" value="1"/>
</dbReference>
<dbReference type="InterPro" id="IPR029028">
    <property type="entry name" value="Alpha/beta_knot_MTases"/>
</dbReference>
<evidence type="ECO:0000259" key="12">
    <source>
        <dbReference type="Pfam" id="PF20260"/>
    </source>
</evidence>
<dbReference type="PIRSF" id="PIRSF015601">
    <property type="entry name" value="MTase_slr0722"/>
    <property type="match status" value="1"/>
</dbReference>
<dbReference type="InterPro" id="IPR015947">
    <property type="entry name" value="PUA-like_sf"/>
</dbReference>
<dbReference type="Proteomes" id="UP000246278">
    <property type="component" value="Unassembled WGS sequence"/>
</dbReference>
<comment type="function">
    <text evidence="8 10">Specifically methylates the N3 position of the uracil ring of uridine 1498 (m3U1498) in 16S rRNA. Acts on the fully assembled 30S ribosomal subunit.</text>
</comment>
<evidence type="ECO:0000256" key="10">
    <source>
        <dbReference type="PIRNR" id="PIRNR015601"/>
    </source>
</evidence>
<evidence type="ECO:0000256" key="5">
    <source>
        <dbReference type="ARBA" id="ARBA00022603"/>
    </source>
</evidence>
<evidence type="ECO:0000259" key="11">
    <source>
        <dbReference type="Pfam" id="PF04452"/>
    </source>
</evidence>
<dbReference type="PANTHER" id="PTHR30027:SF3">
    <property type="entry name" value="16S RRNA (URACIL(1498)-N(3))-METHYLTRANSFERASE"/>
    <property type="match status" value="1"/>
</dbReference>
<evidence type="ECO:0000256" key="6">
    <source>
        <dbReference type="ARBA" id="ARBA00022679"/>
    </source>
</evidence>
<name>A0A317TAS2_9CHLB</name>
<dbReference type="AlphaFoldDB" id="A0A317TAS2"/>
<dbReference type="CDD" id="cd18084">
    <property type="entry name" value="RsmE-like"/>
    <property type="match status" value="1"/>
</dbReference>
<dbReference type="SUPFAM" id="SSF88697">
    <property type="entry name" value="PUA domain-like"/>
    <property type="match status" value="1"/>
</dbReference>
<dbReference type="PANTHER" id="PTHR30027">
    <property type="entry name" value="RIBOSOMAL RNA SMALL SUBUNIT METHYLTRANSFERASE E"/>
    <property type="match status" value="1"/>
</dbReference>
<dbReference type="RefSeq" id="WP_110022682.1">
    <property type="nucleotide sequence ID" value="NZ_PDNZ01000002.1"/>
</dbReference>
<dbReference type="InterPro" id="IPR006700">
    <property type="entry name" value="RsmE"/>
</dbReference>
<dbReference type="EMBL" id="PDNZ01000002">
    <property type="protein sequence ID" value="PWW82967.1"/>
    <property type="molecule type" value="Genomic_DNA"/>
</dbReference>
<proteinExistence type="inferred from homology"/>
<evidence type="ECO:0000256" key="3">
    <source>
        <dbReference type="ARBA" id="ARBA00022490"/>
    </source>
</evidence>
<keyword evidence="6 10" id="KW-0808">Transferase</keyword>
<dbReference type="InterPro" id="IPR046887">
    <property type="entry name" value="RsmE_PUA-like"/>
</dbReference>
<evidence type="ECO:0000256" key="8">
    <source>
        <dbReference type="ARBA" id="ARBA00025699"/>
    </source>
</evidence>
<keyword evidence="3 10" id="KW-0963">Cytoplasm</keyword>
<evidence type="ECO:0000256" key="1">
    <source>
        <dbReference type="ARBA" id="ARBA00004496"/>
    </source>
</evidence>
<dbReference type="Pfam" id="PF04452">
    <property type="entry name" value="Methyltrans_RNA"/>
    <property type="match status" value="1"/>
</dbReference>
<comment type="subcellular location">
    <subcellularLocation>
        <location evidence="1 10">Cytoplasm</location>
    </subcellularLocation>
</comment>
<keyword evidence="7 10" id="KW-0949">S-adenosyl-L-methionine</keyword>
<dbReference type="EC" id="2.1.1.193" evidence="10"/>
<accession>A0A317TAS2</accession>
<evidence type="ECO:0000313" key="14">
    <source>
        <dbReference type="Proteomes" id="UP000246278"/>
    </source>
</evidence>
<evidence type="ECO:0000256" key="4">
    <source>
        <dbReference type="ARBA" id="ARBA00022552"/>
    </source>
</evidence>
<dbReference type="Pfam" id="PF20260">
    <property type="entry name" value="PUA_4"/>
    <property type="match status" value="1"/>
</dbReference>
<protein>
    <recommendedName>
        <fullName evidence="10">Ribosomal RNA small subunit methyltransferase E</fullName>
        <ecNumber evidence="10">2.1.1.193</ecNumber>
    </recommendedName>
</protein>
<dbReference type="SUPFAM" id="SSF75217">
    <property type="entry name" value="alpha/beta knot"/>
    <property type="match status" value="1"/>
</dbReference>
<sequence length="248" mass="27276">MDLFYTPSNCIDLTGETLLVEGEEFFHMTKVLRKKEGETVHLTDGAGLSIKAGITKIHRDGLTAAIISVERVAPPPTKVTVAISLLKSAQRFDFFLEKATELGVGGIIPMVTDRTVSLPKAEKVDKKLQRWKRILVSASRQTKRYHLPEITKPLLFSDVLGLEGYDVKLIPYESSDAIPKASFTGKNVLFIVGGEGGFTEEEIRCACKRGFREISFGHSILRAETAGVFAVALVRSQILVNGTPGEWL</sequence>
<dbReference type="GO" id="GO:0070475">
    <property type="term" value="P:rRNA base methylation"/>
    <property type="evidence" value="ECO:0007669"/>
    <property type="project" value="TreeGrafter"/>
</dbReference>
<dbReference type="GO" id="GO:0070042">
    <property type="term" value="F:rRNA (uridine-N3-)-methyltransferase activity"/>
    <property type="evidence" value="ECO:0007669"/>
    <property type="project" value="TreeGrafter"/>
</dbReference>
<reference evidence="14" key="1">
    <citation type="submission" date="2017-10" db="EMBL/GenBank/DDBJ databases">
        <authorList>
            <person name="Gaisin V.A."/>
            <person name="Rysina M.S."/>
            <person name="Grouzdev D.S."/>
        </authorList>
    </citation>
    <scope>NUCLEOTIDE SEQUENCE [LARGE SCALE GENOMIC DNA]</scope>
    <source>
        <strain evidence="14">V1</strain>
    </source>
</reference>
<feature type="domain" description="Ribosomal RNA small subunit methyltransferase E PUA-like" evidence="12">
    <location>
        <begin position="21"/>
        <end position="66"/>
    </location>
</feature>
<dbReference type="OrthoDB" id="9815641at2"/>
<dbReference type="NCBIfam" id="TIGR00046">
    <property type="entry name" value="RsmE family RNA methyltransferase"/>
    <property type="match status" value="1"/>
</dbReference>
<comment type="caution">
    <text evidence="13">The sequence shown here is derived from an EMBL/GenBank/DDBJ whole genome shotgun (WGS) entry which is preliminary data.</text>
</comment>
<evidence type="ECO:0000256" key="9">
    <source>
        <dbReference type="ARBA" id="ARBA00047944"/>
    </source>
</evidence>
<dbReference type="Gene3D" id="3.40.1280.10">
    <property type="match status" value="1"/>
</dbReference>
<evidence type="ECO:0000313" key="13">
    <source>
        <dbReference type="EMBL" id="PWW82967.1"/>
    </source>
</evidence>
<dbReference type="InterPro" id="IPR029026">
    <property type="entry name" value="tRNA_m1G_MTases_N"/>
</dbReference>
<dbReference type="InterPro" id="IPR046886">
    <property type="entry name" value="RsmE_MTase_dom"/>
</dbReference>
<comment type="similarity">
    <text evidence="2 10">Belongs to the RNA methyltransferase RsmE family.</text>
</comment>
<gene>
    <name evidence="13" type="ORF">CR164_03210</name>
</gene>
<evidence type="ECO:0000256" key="7">
    <source>
        <dbReference type="ARBA" id="ARBA00022691"/>
    </source>
</evidence>
<dbReference type="GO" id="GO:0005737">
    <property type="term" value="C:cytoplasm"/>
    <property type="evidence" value="ECO:0007669"/>
    <property type="project" value="UniProtKB-SubCell"/>
</dbReference>
<keyword evidence="5 10" id="KW-0489">Methyltransferase</keyword>
<feature type="domain" description="Ribosomal RNA small subunit methyltransferase E methyltransferase" evidence="11">
    <location>
        <begin position="75"/>
        <end position="234"/>
    </location>
</feature>
<organism evidence="13 14">
    <name type="scientific">Prosthecochloris marina</name>
    <dbReference type="NCBI Taxonomy" id="2017681"/>
    <lineage>
        <taxon>Bacteria</taxon>
        <taxon>Pseudomonadati</taxon>
        <taxon>Chlorobiota</taxon>
        <taxon>Chlorobiia</taxon>
        <taxon>Chlorobiales</taxon>
        <taxon>Chlorobiaceae</taxon>
        <taxon>Prosthecochloris</taxon>
    </lineage>
</organism>
<evidence type="ECO:0000256" key="2">
    <source>
        <dbReference type="ARBA" id="ARBA00005528"/>
    </source>
</evidence>
<keyword evidence="14" id="KW-1185">Reference proteome</keyword>
<keyword evidence="4 10" id="KW-0698">rRNA processing</keyword>